<dbReference type="Proteomes" id="UP000682733">
    <property type="component" value="Unassembled WGS sequence"/>
</dbReference>
<organism evidence="1 3">
    <name type="scientific">Didymodactylos carnosus</name>
    <dbReference type="NCBI Taxonomy" id="1234261"/>
    <lineage>
        <taxon>Eukaryota</taxon>
        <taxon>Metazoa</taxon>
        <taxon>Spiralia</taxon>
        <taxon>Gnathifera</taxon>
        <taxon>Rotifera</taxon>
        <taxon>Eurotatoria</taxon>
        <taxon>Bdelloidea</taxon>
        <taxon>Philodinida</taxon>
        <taxon>Philodinidae</taxon>
        <taxon>Didymodactylos</taxon>
    </lineage>
</organism>
<gene>
    <name evidence="1" type="ORF">OVA965_LOCUS16575</name>
    <name evidence="2" type="ORF">TMI583_LOCUS16586</name>
</gene>
<dbReference type="AlphaFoldDB" id="A0A8S2DSC1"/>
<accession>A0A8S2DSC1</accession>
<protein>
    <submittedName>
        <fullName evidence="1">Uncharacterized protein</fullName>
    </submittedName>
</protein>
<comment type="caution">
    <text evidence="1">The sequence shown here is derived from an EMBL/GenBank/DDBJ whole genome shotgun (WGS) entry which is preliminary data.</text>
</comment>
<dbReference type="EMBL" id="CAJOBA010007743">
    <property type="protein sequence ID" value="CAF3811057.1"/>
    <property type="molecule type" value="Genomic_DNA"/>
</dbReference>
<dbReference type="SUPFAM" id="SSF49899">
    <property type="entry name" value="Concanavalin A-like lectins/glucanases"/>
    <property type="match status" value="1"/>
</dbReference>
<evidence type="ECO:0000313" key="1">
    <source>
        <dbReference type="EMBL" id="CAF1042923.1"/>
    </source>
</evidence>
<name>A0A8S2DSC1_9BILA</name>
<sequence>MRSIENYHPKFLIQHGNSINTYDFPGKLTNAQWHVLKCQRERNSIMLTADNRRENVIQNCIRNPSLIEVDSGVAWNVHAPIEVAGMHVKLQCAQLKFNERLKALVDTPPITPQNASESLAADPAGPRSVVPKTVEDTDYCIWSR</sequence>
<dbReference type="Proteomes" id="UP000677228">
    <property type="component" value="Unassembled WGS sequence"/>
</dbReference>
<dbReference type="InterPro" id="IPR013320">
    <property type="entry name" value="ConA-like_dom_sf"/>
</dbReference>
<reference evidence="1" key="1">
    <citation type="submission" date="2021-02" db="EMBL/GenBank/DDBJ databases">
        <authorList>
            <person name="Nowell W R."/>
        </authorList>
    </citation>
    <scope>NUCLEOTIDE SEQUENCE</scope>
</reference>
<evidence type="ECO:0000313" key="3">
    <source>
        <dbReference type="Proteomes" id="UP000677228"/>
    </source>
</evidence>
<dbReference type="Gene3D" id="2.60.120.200">
    <property type="match status" value="1"/>
</dbReference>
<proteinExistence type="predicted"/>
<evidence type="ECO:0000313" key="2">
    <source>
        <dbReference type="EMBL" id="CAF3811057.1"/>
    </source>
</evidence>
<dbReference type="EMBL" id="CAJNOK010007730">
    <property type="protein sequence ID" value="CAF1042923.1"/>
    <property type="molecule type" value="Genomic_DNA"/>
</dbReference>